<dbReference type="AlphaFoldDB" id="A0A923S489"/>
<keyword evidence="3" id="KW-1185">Reference proteome</keyword>
<feature type="transmembrane region" description="Helical" evidence="1">
    <location>
        <begin position="139"/>
        <end position="156"/>
    </location>
</feature>
<evidence type="ECO:0000313" key="3">
    <source>
        <dbReference type="Proteomes" id="UP000596827"/>
    </source>
</evidence>
<dbReference type="Proteomes" id="UP000596827">
    <property type="component" value="Unassembled WGS sequence"/>
</dbReference>
<name>A0A923S489_9BURK</name>
<gene>
    <name evidence="2" type="ORF">H8R02_05435</name>
</gene>
<keyword evidence="1" id="KW-1133">Transmembrane helix</keyword>
<feature type="transmembrane region" description="Helical" evidence="1">
    <location>
        <begin position="43"/>
        <end position="62"/>
    </location>
</feature>
<protein>
    <submittedName>
        <fullName evidence="2">Diguanylate cyclase</fullName>
    </submittedName>
</protein>
<feature type="transmembrane region" description="Helical" evidence="1">
    <location>
        <begin position="6"/>
        <end position="27"/>
    </location>
</feature>
<reference evidence="2" key="1">
    <citation type="submission" date="2020-08" db="EMBL/GenBank/DDBJ databases">
        <title>Ramlibacter sp. GTP1 16S ribosomal RNA gene genome sequencing and assembly.</title>
        <authorList>
            <person name="Kang M."/>
        </authorList>
    </citation>
    <scope>NUCLEOTIDE SEQUENCE</scope>
    <source>
        <strain evidence="2">GTP1</strain>
    </source>
</reference>
<evidence type="ECO:0000313" key="2">
    <source>
        <dbReference type="EMBL" id="MBC5763882.1"/>
    </source>
</evidence>
<accession>A0A923S489</accession>
<evidence type="ECO:0000256" key="1">
    <source>
        <dbReference type="SAM" id="Phobius"/>
    </source>
</evidence>
<feature type="transmembrane region" description="Helical" evidence="1">
    <location>
        <begin position="106"/>
        <end position="124"/>
    </location>
</feature>
<sequence length="172" mass="19706">MHQTATWLLMYAVLPLLIVAGFVDWLCHRSTEIETTSGLRENLVHWLMFAQVGSGIAAVMIFEVNTTIVLWVGFVFLLHEVTVWLELRYTVDRREVRPIEQVVHSFMEMLPLVAFALLFVIASPSEGLRLRRAPLPEGYVFYAGIGVLLFNVLPLAEETIRCLNRRRAAPRR</sequence>
<proteinExistence type="predicted"/>
<keyword evidence="1" id="KW-0472">Membrane</keyword>
<feature type="transmembrane region" description="Helical" evidence="1">
    <location>
        <begin position="68"/>
        <end position="85"/>
    </location>
</feature>
<organism evidence="2 3">
    <name type="scientific">Ramlibacter albus</name>
    <dbReference type="NCBI Taxonomy" id="2079448"/>
    <lineage>
        <taxon>Bacteria</taxon>
        <taxon>Pseudomonadati</taxon>
        <taxon>Pseudomonadota</taxon>
        <taxon>Betaproteobacteria</taxon>
        <taxon>Burkholderiales</taxon>
        <taxon>Comamonadaceae</taxon>
        <taxon>Ramlibacter</taxon>
    </lineage>
</organism>
<comment type="caution">
    <text evidence="2">The sequence shown here is derived from an EMBL/GenBank/DDBJ whole genome shotgun (WGS) entry which is preliminary data.</text>
</comment>
<dbReference type="RefSeq" id="WP_187080298.1">
    <property type="nucleotide sequence ID" value="NZ_JACORU010000001.1"/>
</dbReference>
<keyword evidence="1" id="KW-0812">Transmembrane</keyword>
<dbReference type="EMBL" id="JACORU010000001">
    <property type="protein sequence ID" value="MBC5763882.1"/>
    <property type="molecule type" value="Genomic_DNA"/>
</dbReference>